<dbReference type="EMBL" id="MU006728">
    <property type="protein sequence ID" value="KAF2624965.1"/>
    <property type="molecule type" value="Genomic_DNA"/>
</dbReference>
<comment type="caution">
    <text evidence="1">The sequence shown here is derived from an EMBL/GenBank/DDBJ whole genome shotgun (WGS) entry which is preliminary data.</text>
</comment>
<reference evidence="1" key="1">
    <citation type="journal article" date="2020" name="Stud. Mycol.">
        <title>101 Dothideomycetes genomes: a test case for predicting lifestyles and emergence of pathogens.</title>
        <authorList>
            <person name="Haridas S."/>
            <person name="Albert R."/>
            <person name="Binder M."/>
            <person name="Bloem J."/>
            <person name="Labutti K."/>
            <person name="Salamov A."/>
            <person name="Andreopoulos B."/>
            <person name="Baker S."/>
            <person name="Barry K."/>
            <person name="Bills G."/>
            <person name="Bluhm B."/>
            <person name="Cannon C."/>
            <person name="Castanera R."/>
            <person name="Culley D."/>
            <person name="Daum C."/>
            <person name="Ezra D."/>
            <person name="Gonzalez J."/>
            <person name="Henrissat B."/>
            <person name="Kuo A."/>
            <person name="Liang C."/>
            <person name="Lipzen A."/>
            <person name="Lutzoni F."/>
            <person name="Magnuson J."/>
            <person name="Mondo S."/>
            <person name="Nolan M."/>
            <person name="Ohm R."/>
            <person name="Pangilinan J."/>
            <person name="Park H.-J."/>
            <person name="Ramirez L."/>
            <person name="Alfaro M."/>
            <person name="Sun H."/>
            <person name="Tritt A."/>
            <person name="Yoshinaga Y."/>
            <person name="Zwiers L.-H."/>
            <person name="Turgeon B."/>
            <person name="Goodwin S."/>
            <person name="Spatafora J."/>
            <person name="Crous P."/>
            <person name="Grigoriev I."/>
        </authorList>
    </citation>
    <scope>NUCLEOTIDE SEQUENCE</scope>
    <source>
        <strain evidence="1">CBS 525.71</strain>
    </source>
</reference>
<proteinExistence type="predicted"/>
<accession>A0ACB6RSK6</accession>
<protein>
    <submittedName>
        <fullName evidence="1">Uncharacterized protein</fullName>
    </submittedName>
</protein>
<dbReference type="Proteomes" id="UP000799754">
    <property type="component" value="Unassembled WGS sequence"/>
</dbReference>
<organism evidence="1 2">
    <name type="scientific">Macroventuria anomochaeta</name>
    <dbReference type="NCBI Taxonomy" id="301207"/>
    <lineage>
        <taxon>Eukaryota</taxon>
        <taxon>Fungi</taxon>
        <taxon>Dikarya</taxon>
        <taxon>Ascomycota</taxon>
        <taxon>Pezizomycotina</taxon>
        <taxon>Dothideomycetes</taxon>
        <taxon>Pleosporomycetidae</taxon>
        <taxon>Pleosporales</taxon>
        <taxon>Pleosporineae</taxon>
        <taxon>Didymellaceae</taxon>
        <taxon>Macroventuria</taxon>
    </lineage>
</organism>
<name>A0ACB6RSK6_9PLEO</name>
<sequence length="100" mass="11039">MRRAGTLPISLTACDSPVSPFRPCQLLLPVRLQAFERVREVQCPTLVTLASQTLPSSGRLVQGVTAMCHGRQEDLFRAQWPYATWSSARLRCPTCSCSSS</sequence>
<keyword evidence="2" id="KW-1185">Reference proteome</keyword>
<gene>
    <name evidence="1" type="ORF">BU25DRAFT_129602</name>
</gene>
<evidence type="ECO:0000313" key="1">
    <source>
        <dbReference type="EMBL" id="KAF2624965.1"/>
    </source>
</evidence>
<evidence type="ECO:0000313" key="2">
    <source>
        <dbReference type="Proteomes" id="UP000799754"/>
    </source>
</evidence>